<accession>A0A0C1LGN9</accession>
<keyword evidence="1" id="KW-0472">Membrane</keyword>
<dbReference type="Proteomes" id="UP000031408">
    <property type="component" value="Unassembled WGS sequence"/>
</dbReference>
<evidence type="ECO:0000313" key="2">
    <source>
        <dbReference type="EMBL" id="KIC94483.1"/>
    </source>
</evidence>
<evidence type="ECO:0000313" key="3">
    <source>
        <dbReference type="Proteomes" id="UP000031408"/>
    </source>
</evidence>
<feature type="transmembrane region" description="Helical" evidence="1">
    <location>
        <begin position="165"/>
        <end position="185"/>
    </location>
</feature>
<proteinExistence type="predicted"/>
<sequence length="210" mass="24469">MQSLNNYLYQNKSISIPGLGTLHMERIPARTDFVNRQLLPPGYTFRFDKYFDAPGKDFFSYISSVKHLTDYDAIKWYNEFAYELRSRIRNREQAVWEGLGTFHSDDNGEIYFEADRRYELALGPVTAERVIRENMEHHLLVGDRERTTGEMPELLTHTESKKDSWWIYAIVIAAIALSLCAVGFMRNGFRFFSSGNQQTVPAYQMPVISR</sequence>
<keyword evidence="3" id="KW-1185">Reference proteome</keyword>
<dbReference type="STRING" id="1349421.OI18_11450"/>
<evidence type="ECO:0000256" key="1">
    <source>
        <dbReference type="SAM" id="Phobius"/>
    </source>
</evidence>
<name>A0A0C1LGN9_9BACT</name>
<dbReference type="RefSeq" id="WP_039139986.1">
    <property type="nucleotide sequence ID" value="NZ_JSVC01000012.1"/>
</dbReference>
<reference evidence="2 3" key="1">
    <citation type="submission" date="2014-11" db="EMBL/GenBank/DDBJ databases">
        <title>Genome sequence of Flavihumibacter solisilvae 3-3.</title>
        <authorList>
            <person name="Zhou G."/>
            <person name="Li M."/>
            <person name="Wang G."/>
        </authorList>
    </citation>
    <scope>NUCLEOTIDE SEQUENCE [LARGE SCALE GENOMIC DNA]</scope>
    <source>
        <strain evidence="2 3">3-3</strain>
    </source>
</reference>
<protein>
    <submittedName>
        <fullName evidence="2">Uncharacterized protein</fullName>
    </submittedName>
</protein>
<keyword evidence="1" id="KW-0812">Transmembrane</keyword>
<dbReference type="AlphaFoldDB" id="A0A0C1LGN9"/>
<dbReference type="OrthoDB" id="664124at2"/>
<organism evidence="2 3">
    <name type="scientific">Flavihumibacter solisilvae</name>
    <dbReference type="NCBI Taxonomy" id="1349421"/>
    <lineage>
        <taxon>Bacteria</taxon>
        <taxon>Pseudomonadati</taxon>
        <taxon>Bacteroidota</taxon>
        <taxon>Chitinophagia</taxon>
        <taxon>Chitinophagales</taxon>
        <taxon>Chitinophagaceae</taxon>
        <taxon>Flavihumibacter</taxon>
    </lineage>
</organism>
<keyword evidence="1" id="KW-1133">Transmembrane helix</keyword>
<dbReference type="EMBL" id="JSVC01000012">
    <property type="protein sequence ID" value="KIC94483.1"/>
    <property type="molecule type" value="Genomic_DNA"/>
</dbReference>
<comment type="caution">
    <text evidence="2">The sequence shown here is derived from an EMBL/GenBank/DDBJ whole genome shotgun (WGS) entry which is preliminary data.</text>
</comment>
<gene>
    <name evidence="2" type="ORF">OI18_11450</name>
</gene>